<dbReference type="EMBL" id="UYJE01006367">
    <property type="protein sequence ID" value="VDI45441.1"/>
    <property type="molecule type" value="Genomic_DNA"/>
</dbReference>
<keyword evidence="4" id="KW-1185">Reference proteome</keyword>
<feature type="domain" description="IgGFc-binding protein N-terminal" evidence="2">
    <location>
        <begin position="265"/>
        <end position="564"/>
    </location>
</feature>
<feature type="chain" id="PRO_5032838464" description="IgGFc-binding protein N-terminal domain-containing protein" evidence="1">
    <location>
        <begin position="20"/>
        <end position="583"/>
    </location>
</feature>
<dbReference type="AlphaFoldDB" id="A0A8B6F8S8"/>
<protein>
    <recommendedName>
        <fullName evidence="2">IgGFc-binding protein N-terminal domain-containing protein</fullName>
    </recommendedName>
</protein>
<reference evidence="3" key="1">
    <citation type="submission" date="2018-11" db="EMBL/GenBank/DDBJ databases">
        <authorList>
            <person name="Alioto T."/>
            <person name="Alioto T."/>
        </authorList>
    </citation>
    <scope>NUCLEOTIDE SEQUENCE</scope>
</reference>
<name>A0A8B6F8S8_MYTGA</name>
<proteinExistence type="predicted"/>
<sequence>MNIFFVLLFLSLFHEKVEGDAVQIETVDSKQGDPLSIPLISDGGAPLVAMLDTSSMNVRIKSFIKTLMGKMIEESLTADSTTDIIRNITKLELNQELVNIVMTHVTFREQIQNIVKETLKQNSTIDLIRNIAVQELDGQLRQRNQSEDKVISDSDQDIEFDIISKPISVTDTTGNEFYLGFLESYNQNGKLYLYIVSTTDGSCKIFIPSLSINTSFAISNTSINSYDISPSVFMNQNGIQRKAINVKCDIPVSIYGLTFTGSEVDGFLALPSKSLGNKYIVSSFTPWKLDKPYSNSNFGIIGIDQSTNVTIHFRITGGNVTYNNIKYGNNDTLRIHLTQFDTFYLSHDYDFSGTLVAASSPVAVMSGVRTSSLRNGFGNRMEEMILPNEQLGRDFIVPKLYDSQCNFRIFAPQHSRVRINNNSLIQYIDIQRGRFQEFENYDIYTLQSSAPVQVQLYCHGVYSTADAFMVTLPSVQHFKSSYTYPVVNDFGYSRPPEHFYVTVIIQSNARTGLRLDDKDIVKYAMISNITLASKLYSVITVEQSVGLHEIKQNNDIPFGLIVFGREKYSGYGFPAGFATNINP</sequence>
<dbReference type="PANTHER" id="PTHR46534:SF1">
    <property type="entry name" value="IGGFC-BINDING PROTEIN N-TERMINAL DOMAIN-CONTAINING PROTEIN"/>
    <property type="match status" value="1"/>
</dbReference>
<evidence type="ECO:0000313" key="3">
    <source>
        <dbReference type="EMBL" id="VDI45441.1"/>
    </source>
</evidence>
<evidence type="ECO:0000259" key="2">
    <source>
        <dbReference type="Pfam" id="PF17517"/>
    </source>
</evidence>
<gene>
    <name evidence="3" type="ORF">MGAL_10B009594</name>
</gene>
<feature type="signal peptide" evidence="1">
    <location>
        <begin position="1"/>
        <end position="19"/>
    </location>
</feature>
<organism evidence="3 4">
    <name type="scientific">Mytilus galloprovincialis</name>
    <name type="common">Mediterranean mussel</name>
    <dbReference type="NCBI Taxonomy" id="29158"/>
    <lineage>
        <taxon>Eukaryota</taxon>
        <taxon>Metazoa</taxon>
        <taxon>Spiralia</taxon>
        <taxon>Lophotrochozoa</taxon>
        <taxon>Mollusca</taxon>
        <taxon>Bivalvia</taxon>
        <taxon>Autobranchia</taxon>
        <taxon>Pteriomorphia</taxon>
        <taxon>Mytilida</taxon>
        <taxon>Mytiloidea</taxon>
        <taxon>Mytilidae</taxon>
        <taxon>Mytilinae</taxon>
        <taxon>Mytilus</taxon>
    </lineage>
</organism>
<dbReference type="Proteomes" id="UP000596742">
    <property type="component" value="Unassembled WGS sequence"/>
</dbReference>
<dbReference type="PANTHER" id="PTHR46534">
    <property type="entry name" value="IGGFC_BINDING DOMAIN-CONTAINING PROTEIN"/>
    <property type="match status" value="1"/>
</dbReference>
<dbReference type="OrthoDB" id="6086464at2759"/>
<dbReference type="InterPro" id="IPR035234">
    <property type="entry name" value="IgGFc-bd_N"/>
</dbReference>
<comment type="caution">
    <text evidence="3">The sequence shown here is derived from an EMBL/GenBank/DDBJ whole genome shotgun (WGS) entry which is preliminary data.</text>
</comment>
<evidence type="ECO:0000256" key="1">
    <source>
        <dbReference type="SAM" id="SignalP"/>
    </source>
</evidence>
<keyword evidence="1" id="KW-0732">Signal</keyword>
<accession>A0A8B6F8S8</accession>
<dbReference type="Pfam" id="PF17517">
    <property type="entry name" value="IgGFc_binding"/>
    <property type="match status" value="1"/>
</dbReference>
<evidence type="ECO:0000313" key="4">
    <source>
        <dbReference type="Proteomes" id="UP000596742"/>
    </source>
</evidence>